<dbReference type="PANTHER" id="PTHR11908:SF132">
    <property type="entry name" value="ALDEHYDE OXIDASE 1-RELATED"/>
    <property type="match status" value="1"/>
</dbReference>
<keyword evidence="1" id="KW-0500">Molybdenum</keyword>
<dbReference type="InterPro" id="IPR000674">
    <property type="entry name" value="Ald_Oxase/Xan_DH_a/b"/>
</dbReference>
<dbReference type="GO" id="GO:0016491">
    <property type="term" value="F:oxidoreductase activity"/>
    <property type="evidence" value="ECO:0007669"/>
    <property type="project" value="UniProtKB-KW"/>
</dbReference>
<dbReference type="SUPFAM" id="SSF56003">
    <property type="entry name" value="Molybdenum cofactor-binding domain"/>
    <property type="match status" value="1"/>
</dbReference>
<dbReference type="AlphaFoldDB" id="A0A6M1LJR1"/>
<dbReference type="SMART" id="SM01008">
    <property type="entry name" value="Ald_Xan_dh_C"/>
    <property type="match status" value="1"/>
</dbReference>
<dbReference type="Pfam" id="PF02738">
    <property type="entry name" value="MoCoBD_1"/>
    <property type="match status" value="1"/>
</dbReference>
<dbReference type="SUPFAM" id="SSF54665">
    <property type="entry name" value="CO dehydrogenase molybdoprotein N-domain-like"/>
    <property type="match status" value="1"/>
</dbReference>
<feature type="domain" description="Aldehyde oxidase/xanthine dehydrogenase a/b hammerhead" evidence="3">
    <location>
        <begin position="22"/>
        <end position="143"/>
    </location>
</feature>
<dbReference type="Pfam" id="PF20256">
    <property type="entry name" value="MoCoBD_2"/>
    <property type="match status" value="1"/>
</dbReference>
<dbReference type="PANTHER" id="PTHR11908">
    <property type="entry name" value="XANTHINE DEHYDROGENASE"/>
    <property type="match status" value="1"/>
</dbReference>
<reference evidence="4 5" key="1">
    <citation type="submission" date="2020-02" db="EMBL/GenBank/DDBJ databases">
        <authorList>
            <person name="Kim H.M."/>
            <person name="Jeon C.O."/>
        </authorList>
    </citation>
    <scope>NUCLEOTIDE SEQUENCE [LARGE SCALE GENOMIC DNA]</scope>
    <source>
        <strain evidence="4 5">PeD5</strain>
    </source>
</reference>
<dbReference type="InterPro" id="IPR046867">
    <property type="entry name" value="AldOxase/xan_DH_MoCoBD2"/>
</dbReference>
<dbReference type="GO" id="GO:0005506">
    <property type="term" value="F:iron ion binding"/>
    <property type="evidence" value="ECO:0007669"/>
    <property type="project" value="InterPro"/>
</dbReference>
<evidence type="ECO:0000259" key="3">
    <source>
        <dbReference type="SMART" id="SM01008"/>
    </source>
</evidence>
<keyword evidence="2" id="KW-0560">Oxidoreductase</keyword>
<dbReference type="EMBL" id="JAAIKB010000003">
    <property type="protein sequence ID" value="NGM20531.1"/>
    <property type="molecule type" value="Genomic_DNA"/>
</dbReference>
<dbReference type="InterPro" id="IPR016208">
    <property type="entry name" value="Ald_Oxase/xanthine_DH-like"/>
</dbReference>
<evidence type="ECO:0000313" key="5">
    <source>
        <dbReference type="Proteomes" id="UP000475385"/>
    </source>
</evidence>
<protein>
    <submittedName>
        <fullName evidence="4">Xanthine dehydrogenase family protein molybdopterin-binding subunit</fullName>
    </submittedName>
</protein>
<evidence type="ECO:0000313" key="4">
    <source>
        <dbReference type="EMBL" id="NGM20531.1"/>
    </source>
</evidence>
<reference evidence="4 5" key="2">
    <citation type="submission" date="2020-03" db="EMBL/GenBank/DDBJ databases">
        <title>Roseomonas stagni sp. nov., isolated from pond water in Japan.</title>
        <authorList>
            <person name="Furuhata K."/>
            <person name="Miyamoto H."/>
            <person name="Goto K."/>
        </authorList>
    </citation>
    <scope>NUCLEOTIDE SEQUENCE [LARGE SCALE GENOMIC DNA]</scope>
    <source>
        <strain evidence="4 5">PeD5</strain>
    </source>
</reference>
<gene>
    <name evidence="4" type="ORF">G3576_10935</name>
</gene>
<dbReference type="Proteomes" id="UP000475385">
    <property type="component" value="Unassembled WGS sequence"/>
</dbReference>
<proteinExistence type="predicted"/>
<dbReference type="InterPro" id="IPR008274">
    <property type="entry name" value="AldOxase/xan_DH_MoCoBD1"/>
</dbReference>
<keyword evidence="5" id="KW-1185">Reference proteome</keyword>
<dbReference type="Gene3D" id="3.30.365.10">
    <property type="entry name" value="Aldehyde oxidase/xanthine dehydrogenase, molybdopterin binding domain"/>
    <property type="match status" value="4"/>
</dbReference>
<organism evidence="4 5">
    <name type="scientific">Falsiroseomonas algicola</name>
    <dbReference type="NCBI Taxonomy" id="2716930"/>
    <lineage>
        <taxon>Bacteria</taxon>
        <taxon>Pseudomonadati</taxon>
        <taxon>Pseudomonadota</taxon>
        <taxon>Alphaproteobacteria</taxon>
        <taxon>Acetobacterales</taxon>
        <taxon>Roseomonadaceae</taxon>
        <taxon>Falsiroseomonas</taxon>
    </lineage>
</organism>
<dbReference type="Pfam" id="PF01315">
    <property type="entry name" value="Ald_Xan_dh_C"/>
    <property type="match status" value="1"/>
</dbReference>
<sequence>MVGDQFGIGQPVRRKEDVRLLTGRGTYTDDINVDGQAHMAVLRSPHAHARIVSMNLDAARAAPGVLAVLTGQDAEADGIGLFPVMVEVPPMDGTPPLYAPPRTILQTERVRFVGDLVVAVVAETRAQAQDACELVEIEYEPLPSITDTARALDPDAPVIWEERGSNLCVHWSNGREAEADAAFERAHKIARVDLVQNRLVGNPMEPRVAIGRWDAARERYELHSPSQGAMKVRESLAKYAFKVPLEKVRVISRDVGGGFGLRGKNFPESALVLWAAKRLGRPVKWRSDRSETMVSDPHGRDHVTKAEMAFDANGKALGMRVRSIAAMGAYLFDFGPRIPTVAGARIAGTVYDLQAVNLQVRCAFTNTVPTDAYRGAGRPEIAYTIERLLDVGAGLFGIGKDEIRRRNYIRADQMPYKNCVGNVLDSGDFSGTQAMALKLADWDGYPARKAASEAAGKKRGIGIGYFVEASGGQPQEWARVVMTPEGKARLHVGTFSHGQGHETAFAQIVHARLGIPFEDVELVQGDTDEVEQGFGTGGSRSSQMGGVASSRASEAVLAKARRIAAHLLEAGVADIELVAGQFTVAGTDMAVSWKQVVAASLDPAKLPASETPGLDEQVLYKRSTECNFPNGCHVAEVEIDPETGRLTVDRYAAVDDVGNVINPMLVHGQSHGGIAQGLGQAVLEHAVYDSESGQFLTATFQDYCMPRAEDLPDLAIDFNIVPTPINDLGVKGAGEGGACGAPPAIVSAACEALGVDHIDMPLTPERVWRVLSAADRASAAAG</sequence>
<evidence type="ECO:0000256" key="2">
    <source>
        <dbReference type="ARBA" id="ARBA00023002"/>
    </source>
</evidence>
<dbReference type="InterPro" id="IPR036856">
    <property type="entry name" value="Ald_Oxase/Xan_DH_a/b_sf"/>
</dbReference>
<accession>A0A6M1LJR1</accession>
<comment type="caution">
    <text evidence="4">The sequence shown here is derived from an EMBL/GenBank/DDBJ whole genome shotgun (WGS) entry which is preliminary data.</text>
</comment>
<dbReference type="InterPro" id="IPR037165">
    <property type="entry name" value="AldOxase/xan_DH_Mopterin-bd_sf"/>
</dbReference>
<name>A0A6M1LJR1_9PROT</name>
<evidence type="ECO:0000256" key="1">
    <source>
        <dbReference type="ARBA" id="ARBA00022505"/>
    </source>
</evidence>
<dbReference type="Gene3D" id="3.90.1170.50">
    <property type="entry name" value="Aldehyde oxidase/xanthine dehydrogenase, a/b hammerhead"/>
    <property type="match status" value="1"/>
</dbReference>